<dbReference type="GO" id="GO:0005634">
    <property type="term" value="C:nucleus"/>
    <property type="evidence" value="ECO:0007669"/>
    <property type="project" value="EnsemblFungi"/>
</dbReference>
<feature type="binding site" evidence="9">
    <location>
        <begin position="30"/>
        <end position="34"/>
    </location>
    <ligand>
        <name>NAD(+)</name>
        <dbReference type="ChEBI" id="CHEBI:57540"/>
    </ligand>
</feature>
<dbReference type="GO" id="GO:0031934">
    <property type="term" value="C:mating-type region heterochromatin"/>
    <property type="evidence" value="ECO:0007669"/>
    <property type="project" value="EnsemblFungi"/>
</dbReference>
<dbReference type="GO" id="GO:0070403">
    <property type="term" value="F:NAD+ binding"/>
    <property type="evidence" value="ECO:0007669"/>
    <property type="project" value="UniProtKB-UniRule"/>
</dbReference>
<evidence type="ECO:0000256" key="7">
    <source>
        <dbReference type="PIRNR" id="PIRNR037938"/>
    </source>
</evidence>
<reference evidence="13 14" key="1">
    <citation type="journal article" date="2011" name="Proc. Natl. Acad. Sci. U.S.A.">
        <title>Evolutionary erosion of yeast sex chromosomes by mating-type switching accidents.</title>
        <authorList>
            <person name="Gordon J.L."/>
            <person name="Armisen D."/>
            <person name="Proux-Wera E."/>
            <person name="Oheigeartaigh S.S."/>
            <person name="Byrne K.P."/>
            <person name="Wolfe K.H."/>
        </authorList>
    </citation>
    <scope>NUCLEOTIDE SEQUENCE [LARGE SCALE GENOMIC DNA]</scope>
    <source>
        <strain evidence="14">ATCC 76901 / BCRC 22586 / CBS 4309 / NBRC 1992 / NRRL Y-12630</strain>
    </source>
</reference>
<dbReference type="RefSeq" id="XP_003678379.1">
    <property type="nucleotide sequence ID" value="XM_003678331.1"/>
</dbReference>
<feature type="active site" description="Proton acceptor" evidence="8 11">
    <location>
        <position position="132"/>
    </location>
</feature>
<dbReference type="EC" id="2.3.1.286" evidence="7"/>
<dbReference type="GO" id="GO:0005721">
    <property type="term" value="C:pericentric heterochromatin"/>
    <property type="evidence" value="ECO:0007669"/>
    <property type="project" value="EnsemblFungi"/>
</dbReference>
<gene>
    <name evidence="13" type="primary">NCAS0J00610</name>
    <name evidence="13" type="ordered locus">NCAS_0J00610</name>
</gene>
<dbReference type="InterPro" id="IPR029035">
    <property type="entry name" value="DHS-like_NAD/FAD-binding_dom"/>
</dbReference>
<evidence type="ECO:0000256" key="6">
    <source>
        <dbReference type="ARBA" id="ARBA00023027"/>
    </source>
</evidence>
<evidence type="ECO:0000259" key="12">
    <source>
        <dbReference type="PROSITE" id="PS50305"/>
    </source>
</evidence>
<dbReference type="AlphaFoldDB" id="G0VKK3"/>
<name>G0VKK3_NAUCA</name>
<dbReference type="SUPFAM" id="SSF52467">
    <property type="entry name" value="DHS-like NAD/FAD-binding domain"/>
    <property type="match status" value="1"/>
</dbReference>
<sequence length="356" mass="40134">MTKGNTDVIRKISSHLKANPKAKVILLVGAGISTSCGIPDFRSPKTGLYHNLSKLNLPFAEAVFDIEFFEDNPKPFYLLAKELYPGNFKPSKFHYLMRLFQDEGRLQRIYTQNIDTLEREAGTKEEYVIEAHGSFASNHCIDCDKQFPMEYFKTKIESSLDINSKKFEFAKCDKCGGLVKPNIVFFGEDLPVKFFETWDNDLKWMGSAKGSDTLVIVAGTSLAVYPFASLPTEIPKKVTRSLVNLETVGDFKTNPRNSDLVYCGDIDEAATILATELGWENKLDKFIEEGEEEGEHVEIADVLDDLKNLKIKAPLKEQTKIPSKEKLGKASPLEKDDIESLVDLTKSLQIEEQKKE</sequence>
<dbReference type="GO" id="GO:0045950">
    <property type="term" value="P:negative regulation of mitotic recombination"/>
    <property type="evidence" value="ECO:0007669"/>
    <property type="project" value="EnsemblFungi"/>
</dbReference>
<keyword evidence="5 7" id="KW-0862">Zinc</keyword>
<keyword evidence="3 7" id="KW-0808">Transferase</keyword>
<keyword evidence="4 7" id="KW-0479">Metal-binding</keyword>
<evidence type="ECO:0000256" key="9">
    <source>
        <dbReference type="PIRSR" id="PIRSR037938-2"/>
    </source>
</evidence>
<dbReference type="PIRSF" id="PIRSF037938">
    <property type="entry name" value="SIR2_euk"/>
    <property type="match status" value="1"/>
</dbReference>
<dbReference type="InterPro" id="IPR017328">
    <property type="entry name" value="Sirtuin_class_I"/>
</dbReference>
<dbReference type="InterPro" id="IPR026590">
    <property type="entry name" value="Ssirtuin_cat_dom"/>
</dbReference>
<keyword evidence="14" id="KW-1185">Reference proteome</keyword>
<feature type="binding site" evidence="10 11">
    <location>
        <position position="143"/>
    </location>
    <ligand>
        <name>Zn(2+)</name>
        <dbReference type="ChEBI" id="CHEBI:29105"/>
    </ligand>
</feature>
<feature type="binding site" evidence="9">
    <location>
        <begin position="112"/>
        <end position="115"/>
    </location>
    <ligand>
        <name>NAD(+)</name>
        <dbReference type="ChEBI" id="CHEBI:57540"/>
    </ligand>
</feature>
<dbReference type="Gene3D" id="3.40.50.1220">
    <property type="entry name" value="TPP-binding domain"/>
    <property type="match status" value="1"/>
</dbReference>
<comment type="cofactor">
    <cofactor evidence="10">
        <name>Zn(2+)</name>
        <dbReference type="ChEBI" id="CHEBI:29105"/>
    </cofactor>
    <text evidence="10">Binds 1 zinc ion per subunit.</text>
</comment>
<accession>G0VKK3</accession>
<reference key="2">
    <citation type="submission" date="2011-08" db="EMBL/GenBank/DDBJ databases">
        <title>Genome sequence of Naumovozyma castellii.</title>
        <authorList>
            <person name="Gordon J.L."/>
            <person name="Armisen D."/>
            <person name="Proux-Wera E."/>
            <person name="OhEigeartaigh S.S."/>
            <person name="Byrne K.P."/>
            <person name="Wolfe K.H."/>
        </authorList>
    </citation>
    <scope>NUCLEOTIDE SEQUENCE</scope>
    <source>
        <strain>Type strain:CBS 4309</strain>
    </source>
</reference>
<evidence type="ECO:0000313" key="13">
    <source>
        <dbReference type="EMBL" id="CCC72040.1"/>
    </source>
</evidence>
<dbReference type="OMA" id="ATHSCID"/>
<dbReference type="HOGENOM" id="CLU_023643_7_2_1"/>
<dbReference type="GO" id="GO:0000183">
    <property type="term" value="P:rDNA heterochromatin formation"/>
    <property type="evidence" value="ECO:0007669"/>
    <property type="project" value="EnsemblFungi"/>
</dbReference>
<dbReference type="EMBL" id="HE576761">
    <property type="protein sequence ID" value="CCC72040.1"/>
    <property type="molecule type" value="Genomic_DNA"/>
</dbReference>
<dbReference type="OrthoDB" id="420264at2759"/>
<keyword evidence="6 7" id="KW-0520">NAD</keyword>
<dbReference type="GO" id="GO:0005737">
    <property type="term" value="C:cytoplasm"/>
    <property type="evidence" value="ECO:0007669"/>
    <property type="project" value="EnsemblFungi"/>
</dbReference>
<feature type="domain" description="Deacetylase sirtuin-type" evidence="12">
    <location>
        <begin position="2"/>
        <end position="280"/>
    </location>
</feature>
<dbReference type="PANTHER" id="PTHR11085:SF6">
    <property type="entry name" value="NAD-DEPENDENT PROTEIN DEACETYLASE SIRTUIN-2"/>
    <property type="match status" value="1"/>
</dbReference>
<evidence type="ECO:0000256" key="5">
    <source>
        <dbReference type="ARBA" id="ARBA00022833"/>
    </source>
</evidence>
<evidence type="ECO:0000256" key="4">
    <source>
        <dbReference type="ARBA" id="ARBA00022723"/>
    </source>
</evidence>
<dbReference type="GO" id="GO:0099115">
    <property type="term" value="C:chromosome, subtelomeric region"/>
    <property type="evidence" value="ECO:0007669"/>
    <property type="project" value="EnsemblFungi"/>
</dbReference>
<evidence type="ECO:0000256" key="11">
    <source>
        <dbReference type="PROSITE-ProRule" id="PRU00236"/>
    </source>
</evidence>
<protein>
    <recommendedName>
        <fullName evidence="7">NAD-dependent protein deacetylase</fullName>
        <ecNumber evidence="7">2.3.1.286</ecNumber>
    </recommendedName>
</protein>
<dbReference type="GO" id="GO:0033553">
    <property type="term" value="C:rDNA heterochromatin"/>
    <property type="evidence" value="ECO:0007669"/>
    <property type="project" value="EnsemblFungi"/>
</dbReference>
<evidence type="ECO:0000256" key="2">
    <source>
        <dbReference type="ARBA" id="ARBA00022491"/>
    </source>
</evidence>
<dbReference type="GO" id="GO:0008270">
    <property type="term" value="F:zinc ion binding"/>
    <property type="evidence" value="ECO:0007669"/>
    <property type="project" value="UniProtKB-UniRule"/>
</dbReference>
<dbReference type="InterPro" id="IPR026591">
    <property type="entry name" value="Sirtuin_cat_small_dom_sf"/>
</dbReference>
<dbReference type="Pfam" id="PF02146">
    <property type="entry name" value="SIR2"/>
    <property type="match status" value="1"/>
</dbReference>
<dbReference type="FunCoup" id="G0VKK3">
    <property type="interactions" value="484"/>
</dbReference>
<evidence type="ECO:0000256" key="10">
    <source>
        <dbReference type="PIRSR" id="PIRSR037938-3"/>
    </source>
</evidence>
<comment type="similarity">
    <text evidence="1 7">Belongs to the sirtuin family. Class I subfamily.</text>
</comment>
<dbReference type="PROSITE" id="PS50305">
    <property type="entry name" value="SIRTUIN"/>
    <property type="match status" value="1"/>
</dbReference>
<dbReference type="PANTHER" id="PTHR11085">
    <property type="entry name" value="NAD-DEPENDENT PROTEIN DEACYLASE SIRTUIN-5, MITOCHONDRIAL-RELATED"/>
    <property type="match status" value="1"/>
</dbReference>
<dbReference type="GeneID" id="96905738"/>
<keyword evidence="2" id="KW-0678">Repressor</keyword>
<dbReference type="Gene3D" id="3.30.1600.10">
    <property type="entry name" value="SIR2/SIRT2 'Small Domain"/>
    <property type="match status" value="1"/>
</dbReference>
<dbReference type="InterPro" id="IPR050134">
    <property type="entry name" value="NAD-dep_sirtuin_deacylases"/>
</dbReference>
<evidence type="ECO:0000256" key="1">
    <source>
        <dbReference type="ARBA" id="ARBA00006924"/>
    </source>
</evidence>
<proteinExistence type="inferred from homology"/>
<feature type="binding site" evidence="9">
    <location>
        <begin position="244"/>
        <end position="246"/>
    </location>
    <ligand>
        <name>NAD(+)</name>
        <dbReference type="ChEBI" id="CHEBI:57540"/>
    </ligand>
</feature>
<feature type="binding site" evidence="10 11">
    <location>
        <position position="175"/>
    </location>
    <ligand>
        <name>Zn(2+)</name>
        <dbReference type="ChEBI" id="CHEBI:29105"/>
    </ligand>
</feature>
<dbReference type="STRING" id="1064592.G0VKK3"/>
<dbReference type="Proteomes" id="UP000001640">
    <property type="component" value="Chromosome 10"/>
</dbReference>
<dbReference type="InParanoid" id="G0VKK3"/>
<dbReference type="InterPro" id="IPR003000">
    <property type="entry name" value="Sirtuin"/>
</dbReference>
<dbReference type="eggNOG" id="KOG2682">
    <property type="taxonomic scope" value="Eukaryota"/>
</dbReference>
<feature type="binding site" evidence="10 11">
    <location>
        <position position="172"/>
    </location>
    <ligand>
        <name>Zn(2+)</name>
        <dbReference type="ChEBI" id="CHEBI:29105"/>
    </ligand>
</feature>
<evidence type="ECO:0000256" key="3">
    <source>
        <dbReference type="ARBA" id="ARBA00022679"/>
    </source>
</evidence>
<feature type="binding site" evidence="9">
    <location>
        <begin position="220"/>
        <end position="221"/>
    </location>
    <ligand>
        <name>NAD(+)</name>
        <dbReference type="ChEBI" id="CHEBI:57540"/>
    </ligand>
</feature>
<dbReference type="GO" id="GO:0031508">
    <property type="term" value="P:pericentric heterochromatin formation"/>
    <property type="evidence" value="ECO:0007669"/>
    <property type="project" value="EnsemblFungi"/>
</dbReference>
<evidence type="ECO:0000256" key="8">
    <source>
        <dbReference type="PIRSR" id="PIRSR037938-1"/>
    </source>
</evidence>
<feature type="binding site" evidence="10 11">
    <location>
        <position position="140"/>
    </location>
    <ligand>
        <name>Zn(2+)</name>
        <dbReference type="ChEBI" id="CHEBI:29105"/>
    </ligand>
</feature>
<dbReference type="KEGG" id="ncs:NCAS_0J00610"/>
<comment type="catalytic activity">
    <reaction evidence="7">
        <text>N(6)-acetyl-L-lysyl-[protein] + NAD(+) + H2O = 2''-O-acetyl-ADP-D-ribose + nicotinamide + L-lysyl-[protein]</text>
        <dbReference type="Rhea" id="RHEA:43636"/>
        <dbReference type="Rhea" id="RHEA-COMP:9752"/>
        <dbReference type="Rhea" id="RHEA-COMP:10731"/>
        <dbReference type="ChEBI" id="CHEBI:15377"/>
        <dbReference type="ChEBI" id="CHEBI:17154"/>
        <dbReference type="ChEBI" id="CHEBI:29969"/>
        <dbReference type="ChEBI" id="CHEBI:57540"/>
        <dbReference type="ChEBI" id="CHEBI:61930"/>
        <dbReference type="ChEBI" id="CHEBI:83767"/>
        <dbReference type="EC" id="2.3.1.286"/>
    </reaction>
</comment>
<organism evidence="13 14">
    <name type="scientific">Naumovozyma castellii</name>
    <name type="common">Yeast</name>
    <name type="synonym">Saccharomyces castellii</name>
    <dbReference type="NCBI Taxonomy" id="27288"/>
    <lineage>
        <taxon>Eukaryota</taxon>
        <taxon>Fungi</taxon>
        <taxon>Dikarya</taxon>
        <taxon>Ascomycota</taxon>
        <taxon>Saccharomycotina</taxon>
        <taxon>Saccharomycetes</taxon>
        <taxon>Saccharomycetales</taxon>
        <taxon>Saccharomycetaceae</taxon>
        <taxon>Naumovozyma</taxon>
    </lineage>
</organism>
<evidence type="ECO:0000313" key="14">
    <source>
        <dbReference type="Proteomes" id="UP000001640"/>
    </source>
</evidence>
<feature type="binding site" evidence="9">
    <location>
        <begin position="40"/>
        <end position="42"/>
    </location>
    <ligand>
        <name>NAD(+)</name>
        <dbReference type="ChEBI" id="CHEBI:57540"/>
    </ligand>
</feature>
<dbReference type="GO" id="GO:0046970">
    <property type="term" value="F:histone H4K16 deacetylase activity, NAD-dependent"/>
    <property type="evidence" value="ECO:0007669"/>
    <property type="project" value="EnsemblFungi"/>
</dbReference>